<dbReference type="EMBL" id="CP012333">
    <property type="protein sequence ID" value="AKU98120.1"/>
    <property type="molecule type" value="Genomic_DNA"/>
</dbReference>
<reference evidence="1 2" key="1">
    <citation type="submission" date="2015-08" db="EMBL/GenBank/DDBJ databases">
        <authorList>
            <person name="Babu N.S."/>
            <person name="Beckwith C.J."/>
            <person name="Beseler K.G."/>
            <person name="Brison A."/>
            <person name="Carone J.V."/>
            <person name="Caskin T.P."/>
            <person name="Diamond M."/>
            <person name="Durham M.E."/>
            <person name="Foxe J.M."/>
            <person name="Go M."/>
            <person name="Henderson B.A."/>
            <person name="Jones I.B."/>
            <person name="McGettigan J.A."/>
            <person name="Micheletti S.J."/>
            <person name="Nasrallah M.E."/>
            <person name="Ortiz D."/>
            <person name="Piller C.R."/>
            <person name="Privatt S.R."/>
            <person name="Schneider S.L."/>
            <person name="Sharp S."/>
            <person name="Smith T.C."/>
            <person name="Stanton J.D."/>
            <person name="Ullery H.E."/>
            <person name="Wilson R.J."/>
            <person name="Serrano M.G."/>
            <person name="Buck G."/>
            <person name="Lee V."/>
            <person name="Wang Y."/>
            <person name="Carvalho R."/>
            <person name="Voegtly L."/>
            <person name="Shi R."/>
            <person name="Duckworth R."/>
            <person name="Johnson A."/>
            <person name="Loviza R."/>
            <person name="Walstead R."/>
            <person name="Shah Z."/>
            <person name="Kiflezghi M."/>
            <person name="Wade K."/>
            <person name="Ball S.L."/>
            <person name="Bradley K.W."/>
            <person name="Asai D.J."/>
            <person name="Bowman C.A."/>
            <person name="Russell D.A."/>
            <person name="Pope W.H."/>
            <person name="Jacobs-Sera D."/>
            <person name="Hendrix R.W."/>
            <person name="Hatfull G.F."/>
        </authorList>
    </citation>
    <scope>NUCLEOTIDE SEQUENCE [LARGE SCALE GENOMIC DNA]</scope>
    <source>
        <strain evidence="1 2">DSM 27648</strain>
    </source>
</reference>
<evidence type="ECO:0000313" key="1">
    <source>
        <dbReference type="EMBL" id="AKU98120.1"/>
    </source>
</evidence>
<organism evidence="1 2">
    <name type="scientific">Labilithrix luteola</name>
    <dbReference type="NCBI Taxonomy" id="1391654"/>
    <lineage>
        <taxon>Bacteria</taxon>
        <taxon>Pseudomonadati</taxon>
        <taxon>Myxococcota</taxon>
        <taxon>Polyangia</taxon>
        <taxon>Polyangiales</taxon>
        <taxon>Labilitrichaceae</taxon>
        <taxon>Labilithrix</taxon>
    </lineage>
</organism>
<dbReference type="AlphaFoldDB" id="A0A0K1PX59"/>
<name>A0A0K1PX59_9BACT</name>
<gene>
    <name evidence="1" type="ORF">AKJ09_04784</name>
</gene>
<dbReference type="KEGG" id="llu:AKJ09_04784"/>
<sequence>MKLTIHSDIDLDGPNAGRGYCTWLDVRAGDDREQYASARVALLHVGEIADAHGDLWPALHRTRLEPLHDVYFSQGWYRDEYADGAGIDLLYVDSLTIADPTRRRNLDLAIVRRLCDTFGSGCQLAVMAYRDAHEAGHWSRLGFSPSTPGRMTGLMHMKLGYRHARIVDSTGTGDFEVIATDITAPRMQSN</sequence>
<protein>
    <recommendedName>
        <fullName evidence="3">Histone acetyltransferase HPA2</fullName>
    </recommendedName>
</protein>
<dbReference type="RefSeq" id="WP_146649146.1">
    <property type="nucleotide sequence ID" value="NZ_CP012333.1"/>
</dbReference>
<dbReference type="Proteomes" id="UP000064967">
    <property type="component" value="Chromosome"/>
</dbReference>
<keyword evidence="2" id="KW-1185">Reference proteome</keyword>
<evidence type="ECO:0008006" key="3">
    <source>
        <dbReference type="Google" id="ProtNLM"/>
    </source>
</evidence>
<proteinExistence type="predicted"/>
<accession>A0A0K1PX59</accession>
<evidence type="ECO:0000313" key="2">
    <source>
        <dbReference type="Proteomes" id="UP000064967"/>
    </source>
</evidence>
<dbReference type="OrthoDB" id="5504707at2"/>